<comment type="caution">
    <text evidence="1">The sequence shown here is derived from an EMBL/GenBank/DDBJ whole genome shotgun (WGS) entry which is preliminary data.</text>
</comment>
<dbReference type="OrthoDB" id="5771514at2"/>
<dbReference type="AlphaFoldDB" id="A0A5C8M1F9"/>
<reference evidence="1 2" key="1">
    <citation type="submission" date="2019-08" db="EMBL/GenBank/DDBJ databases">
        <title>Draft genome analysis of Rheinheimera tangshanensis isolated from the roots of fresh rice plants (Oryza sativa).</title>
        <authorList>
            <person name="Yu Q."/>
            <person name="Qi Y."/>
            <person name="Zhang H."/>
            <person name="Pu J."/>
        </authorList>
    </citation>
    <scope>NUCLEOTIDE SEQUENCE [LARGE SCALE GENOMIC DNA]</scope>
    <source>
        <strain evidence="1 2">JA3-B52</strain>
    </source>
</reference>
<dbReference type="EMBL" id="VRLR01000003">
    <property type="protein sequence ID" value="TXK81758.1"/>
    <property type="molecule type" value="Genomic_DNA"/>
</dbReference>
<organism evidence="1 2">
    <name type="scientific">Rheinheimera tangshanensis</name>
    <dbReference type="NCBI Taxonomy" id="400153"/>
    <lineage>
        <taxon>Bacteria</taxon>
        <taxon>Pseudomonadati</taxon>
        <taxon>Pseudomonadota</taxon>
        <taxon>Gammaproteobacteria</taxon>
        <taxon>Chromatiales</taxon>
        <taxon>Chromatiaceae</taxon>
        <taxon>Rheinheimera</taxon>
    </lineage>
</organism>
<protein>
    <submittedName>
        <fullName evidence="1">Uncharacterized protein</fullName>
    </submittedName>
</protein>
<sequence>MNTTWRTEELRRLNQTMKAIEILAEQPDLAVLYQGKAWQYRDLLELSVRIFRLARQEGYDVQAFELWFAKDAELFAHYGLEWRVG</sequence>
<dbReference type="Proteomes" id="UP000321814">
    <property type="component" value="Unassembled WGS sequence"/>
</dbReference>
<accession>A0A5C8M1F9</accession>
<evidence type="ECO:0000313" key="1">
    <source>
        <dbReference type="EMBL" id="TXK81758.1"/>
    </source>
</evidence>
<dbReference type="RefSeq" id="WP_147903872.1">
    <property type="nucleotide sequence ID" value="NZ_BAAAGC010000008.1"/>
</dbReference>
<keyword evidence="2" id="KW-1185">Reference proteome</keyword>
<evidence type="ECO:0000313" key="2">
    <source>
        <dbReference type="Proteomes" id="UP000321814"/>
    </source>
</evidence>
<gene>
    <name evidence="1" type="ORF">FU839_07615</name>
</gene>
<name>A0A5C8M1F9_9GAMM</name>
<proteinExistence type="predicted"/>